<dbReference type="OrthoDB" id="1938465at2759"/>
<dbReference type="InterPro" id="IPR012337">
    <property type="entry name" value="RNaseH-like_sf"/>
</dbReference>
<dbReference type="AlphaFoldDB" id="A0A7J0G432"/>
<gene>
    <name evidence="2" type="ORF">Acr_17g0011230</name>
</gene>
<dbReference type="InterPro" id="IPR036397">
    <property type="entry name" value="RNaseH_sf"/>
</dbReference>
<dbReference type="Gene3D" id="3.30.420.10">
    <property type="entry name" value="Ribonuclease H-like superfamily/Ribonuclease H"/>
    <property type="match status" value="1"/>
</dbReference>
<sequence>MASISPQILPQVLGLDQANRAWNNLEKRVLDEEELAYYTLNGLPPELNSFKTTIRTRPESIKFEELISLMNAEDMHMTKDLSSNPITVDSTNALVSPVTTDNASAFGGSNKVACQICNRTNHTAVNCYHRLNLNYQPRVQGSSRNSQFRGQQQFNHPNIGAQNPVVNQHQFYPQHGMPGKSVSFPMYQPQRASFSLQKATSSFYTISCVLFTQQLVFDSGASSHITHDLSNLSIQQPYTGTDGVLVGNGSELPIAHSGFVTHAPFELMHMDVWGPAPVASFQGFRYYLLIMDDFTRFVWLFPLHYKSDVKVTISNFKAFVSTQFQCNIKSFRSDNGDEFVNTYLAHLCTQFGILHQTSWPHTPKQNGAAATKT</sequence>
<proteinExistence type="predicted"/>
<dbReference type="GO" id="GO:0003676">
    <property type="term" value="F:nucleic acid binding"/>
    <property type="evidence" value="ECO:0007669"/>
    <property type="project" value="InterPro"/>
</dbReference>
<comment type="caution">
    <text evidence="2">The sequence shown here is derived from an EMBL/GenBank/DDBJ whole genome shotgun (WGS) entry which is preliminary data.</text>
</comment>
<dbReference type="EMBL" id="BJWL01000017">
    <property type="protein sequence ID" value="GFZ05551.1"/>
    <property type="molecule type" value="Genomic_DNA"/>
</dbReference>
<dbReference type="GO" id="GO:0015074">
    <property type="term" value="P:DNA integration"/>
    <property type="evidence" value="ECO:0007669"/>
    <property type="project" value="InterPro"/>
</dbReference>
<evidence type="ECO:0000313" key="3">
    <source>
        <dbReference type="Proteomes" id="UP000585474"/>
    </source>
</evidence>
<accession>A0A7J0G432</accession>
<keyword evidence="3" id="KW-1185">Reference proteome</keyword>
<dbReference type="SUPFAM" id="SSF53098">
    <property type="entry name" value="Ribonuclease H-like"/>
    <property type="match status" value="1"/>
</dbReference>
<dbReference type="InterPro" id="IPR039537">
    <property type="entry name" value="Retrotran_Ty1/copia-like"/>
</dbReference>
<evidence type="ECO:0000259" key="1">
    <source>
        <dbReference type="PROSITE" id="PS50994"/>
    </source>
</evidence>
<feature type="domain" description="Integrase catalytic" evidence="1">
    <location>
        <begin position="260"/>
        <end position="373"/>
    </location>
</feature>
<protein>
    <recommendedName>
        <fullName evidence="1">Integrase catalytic domain-containing protein</fullName>
    </recommendedName>
</protein>
<organism evidence="2 3">
    <name type="scientific">Actinidia rufa</name>
    <dbReference type="NCBI Taxonomy" id="165716"/>
    <lineage>
        <taxon>Eukaryota</taxon>
        <taxon>Viridiplantae</taxon>
        <taxon>Streptophyta</taxon>
        <taxon>Embryophyta</taxon>
        <taxon>Tracheophyta</taxon>
        <taxon>Spermatophyta</taxon>
        <taxon>Magnoliopsida</taxon>
        <taxon>eudicotyledons</taxon>
        <taxon>Gunneridae</taxon>
        <taxon>Pentapetalae</taxon>
        <taxon>asterids</taxon>
        <taxon>Ericales</taxon>
        <taxon>Actinidiaceae</taxon>
        <taxon>Actinidia</taxon>
    </lineage>
</organism>
<dbReference type="InterPro" id="IPR001584">
    <property type="entry name" value="Integrase_cat-core"/>
</dbReference>
<evidence type="ECO:0000313" key="2">
    <source>
        <dbReference type="EMBL" id="GFZ05551.1"/>
    </source>
</evidence>
<dbReference type="Pfam" id="PF00665">
    <property type="entry name" value="rve"/>
    <property type="match status" value="1"/>
</dbReference>
<name>A0A7J0G432_9ERIC</name>
<dbReference type="PANTHER" id="PTHR42648:SF26">
    <property type="entry name" value="INTEGRASE CATALYTIC DOMAIN-CONTAINING PROTEIN"/>
    <property type="match status" value="1"/>
</dbReference>
<dbReference type="PANTHER" id="PTHR42648">
    <property type="entry name" value="TRANSPOSASE, PUTATIVE-RELATED"/>
    <property type="match status" value="1"/>
</dbReference>
<dbReference type="PROSITE" id="PS50994">
    <property type="entry name" value="INTEGRASE"/>
    <property type="match status" value="1"/>
</dbReference>
<dbReference type="Proteomes" id="UP000585474">
    <property type="component" value="Unassembled WGS sequence"/>
</dbReference>
<reference evidence="2 3" key="1">
    <citation type="submission" date="2019-07" db="EMBL/GenBank/DDBJ databases">
        <title>De Novo Assembly of kiwifruit Actinidia rufa.</title>
        <authorList>
            <person name="Sugita-Konishi S."/>
            <person name="Sato K."/>
            <person name="Mori E."/>
            <person name="Abe Y."/>
            <person name="Kisaki G."/>
            <person name="Hamano K."/>
            <person name="Suezawa K."/>
            <person name="Otani M."/>
            <person name="Fukuda T."/>
            <person name="Manabe T."/>
            <person name="Gomi K."/>
            <person name="Tabuchi M."/>
            <person name="Akimitsu K."/>
            <person name="Kataoka I."/>
        </authorList>
    </citation>
    <scope>NUCLEOTIDE SEQUENCE [LARGE SCALE GENOMIC DNA]</scope>
    <source>
        <strain evidence="3">cv. Fuchu</strain>
    </source>
</reference>